<name>A0ABR2G525_9ROSI</name>
<gene>
    <name evidence="1" type="ORF">V6N12_046079</name>
</gene>
<evidence type="ECO:0000313" key="1">
    <source>
        <dbReference type="EMBL" id="KAK8594008.1"/>
    </source>
</evidence>
<evidence type="ECO:0000313" key="2">
    <source>
        <dbReference type="Proteomes" id="UP001472677"/>
    </source>
</evidence>
<organism evidence="1 2">
    <name type="scientific">Hibiscus sabdariffa</name>
    <name type="common">roselle</name>
    <dbReference type="NCBI Taxonomy" id="183260"/>
    <lineage>
        <taxon>Eukaryota</taxon>
        <taxon>Viridiplantae</taxon>
        <taxon>Streptophyta</taxon>
        <taxon>Embryophyta</taxon>
        <taxon>Tracheophyta</taxon>
        <taxon>Spermatophyta</taxon>
        <taxon>Magnoliopsida</taxon>
        <taxon>eudicotyledons</taxon>
        <taxon>Gunneridae</taxon>
        <taxon>Pentapetalae</taxon>
        <taxon>rosids</taxon>
        <taxon>malvids</taxon>
        <taxon>Malvales</taxon>
        <taxon>Malvaceae</taxon>
        <taxon>Malvoideae</taxon>
        <taxon>Hibiscus</taxon>
    </lineage>
</organism>
<dbReference type="Proteomes" id="UP001472677">
    <property type="component" value="Unassembled WGS sequence"/>
</dbReference>
<accession>A0ABR2G525</accession>
<protein>
    <submittedName>
        <fullName evidence="1">Uncharacterized protein</fullName>
    </submittedName>
</protein>
<comment type="caution">
    <text evidence="1">The sequence shown here is derived from an EMBL/GenBank/DDBJ whole genome shotgun (WGS) entry which is preliminary data.</text>
</comment>
<reference evidence="1 2" key="1">
    <citation type="journal article" date="2024" name="G3 (Bethesda)">
        <title>Genome assembly of Hibiscus sabdariffa L. provides insights into metabolisms of medicinal natural products.</title>
        <authorList>
            <person name="Kim T."/>
        </authorList>
    </citation>
    <scope>NUCLEOTIDE SEQUENCE [LARGE SCALE GENOMIC DNA]</scope>
    <source>
        <strain evidence="1">TK-2024</strain>
        <tissue evidence="1">Old leaves</tissue>
    </source>
</reference>
<proteinExistence type="predicted"/>
<dbReference type="EMBL" id="JBBPBM010000003">
    <property type="protein sequence ID" value="KAK8594008.1"/>
    <property type="molecule type" value="Genomic_DNA"/>
</dbReference>
<keyword evidence="2" id="KW-1185">Reference proteome</keyword>
<sequence>MELSVWRWNIPLRRNLFDWEIEIYKGLKPEPKKRGLEHDLVLPDPAKEMVPGMGRSFDLSRVDKGFDKGLGTHPSAQVA</sequence>